<keyword evidence="4" id="KW-0967">Endosome</keyword>
<evidence type="ECO:0000256" key="1">
    <source>
        <dbReference type="ARBA" id="ARBA00004177"/>
    </source>
</evidence>
<evidence type="ECO:0000256" key="3">
    <source>
        <dbReference type="ARBA" id="ARBA00022448"/>
    </source>
</evidence>
<evidence type="ECO:0000256" key="2">
    <source>
        <dbReference type="ARBA" id="ARBA00007617"/>
    </source>
</evidence>
<evidence type="ECO:0000256" key="5">
    <source>
        <dbReference type="ARBA" id="ARBA00022927"/>
    </source>
</evidence>
<keyword evidence="3" id="KW-0813">Transport</keyword>
<accession>A0A8S1K9P6</accession>
<gene>
    <name evidence="8" type="ORF">PSON_ATCC_30995.1.T0060440</name>
</gene>
<sequence length="312" mass="37252">MNQQPSQNANKLQQDKKTQIFELQQLFPITQIHDKVNQDYQEQYLVTILPDIQIKLVINKDYPQSQAKFYVIQNLSHEIINETNWQIKVQNKESLKLTALRIKELFYQSKPQQDPYIEELQNQKNKIKEEQIIQKIQQVDLKTLFPNVAVTDYKKILESGKLLEYIEKLPDYKLLTQYIIELGKTNESFADHLIEQDKKIRNQKAELIHLAAYFDKLKADAITKERECYEVQNRLDPYHIVRQLDEQINQLDEISNDKIEDLNGSTIILSKQFDDELQQYLNLRKQQHQLQIKKDKLEQTLLQKKKEQMKQN</sequence>
<feature type="coiled-coil region" evidence="6">
    <location>
        <begin position="280"/>
        <end position="307"/>
    </location>
</feature>
<keyword evidence="9" id="KW-1185">Reference proteome</keyword>
<organism evidence="8 9">
    <name type="scientific">Paramecium sonneborni</name>
    <dbReference type="NCBI Taxonomy" id="65129"/>
    <lineage>
        <taxon>Eukaryota</taxon>
        <taxon>Sar</taxon>
        <taxon>Alveolata</taxon>
        <taxon>Ciliophora</taxon>
        <taxon>Intramacronucleata</taxon>
        <taxon>Oligohymenophorea</taxon>
        <taxon>Peniculida</taxon>
        <taxon>Parameciidae</taxon>
        <taxon>Paramecium</taxon>
    </lineage>
</organism>
<dbReference type="InterPro" id="IPR009851">
    <property type="entry name" value="Mod_r"/>
</dbReference>
<dbReference type="Proteomes" id="UP000692954">
    <property type="component" value="Unassembled WGS sequence"/>
</dbReference>
<evidence type="ECO:0000259" key="7">
    <source>
        <dbReference type="Pfam" id="PF07200"/>
    </source>
</evidence>
<protein>
    <recommendedName>
        <fullName evidence="7">VPS37 C-terminal domain-containing protein</fullName>
    </recommendedName>
</protein>
<dbReference type="OrthoDB" id="301324at2759"/>
<dbReference type="EMBL" id="CAJJDN010000006">
    <property type="protein sequence ID" value="CAD8052410.1"/>
    <property type="molecule type" value="Genomic_DNA"/>
</dbReference>
<reference evidence="8" key="1">
    <citation type="submission" date="2021-01" db="EMBL/GenBank/DDBJ databases">
        <authorList>
            <consortium name="Genoscope - CEA"/>
            <person name="William W."/>
        </authorList>
    </citation>
    <scope>NUCLEOTIDE SEQUENCE</scope>
</reference>
<keyword evidence="5" id="KW-0653">Protein transport</keyword>
<dbReference type="GO" id="GO:0000813">
    <property type="term" value="C:ESCRT I complex"/>
    <property type="evidence" value="ECO:0007669"/>
    <property type="project" value="UniProtKB-ARBA"/>
</dbReference>
<dbReference type="GO" id="GO:0015031">
    <property type="term" value="P:protein transport"/>
    <property type="evidence" value="ECO:0007669"/>
    <property type="project" value="UniProtKB-KW"/>
</dbReference>
<evidence type="ECO:0000256" key="6">
    <source>
        <dbReference type="SAM" id="Coils"/>
    </source>
</evidence>
<proteinExistence type="inferred from homology"/>
<comment type="caution">
    <text evidence="8">The sequence shown here is derived from an EMBL/GenBank/DDBJ whole genome shotgun (WGS) entry which is preliminary data.</text>
</comment>
<evidence type="ECO:0000313" key="9">
    <source>
        <dbReference type="Proteomes" id="UP000692954"/>
    </source>
</evidence>
<feature type="domain" description="VPS37 C-terminal" evidence="7">
    <location>
        <begin position="161"/>
        <end position="293"/>
    </location>
</feature>
<name>A0A8S1K9P6_9CILI</name>
<comment type="similarity">
    <text evidence="2">Belongs to the VPS37 family.</text>
</comment>
<comment type="subcellular location">
    <subcellularLocation>
        <location evidence="1">Endosome</location>
    </subcellularLocation>
</comment>
<dbReference type="AlphaFoldDB" id="A0A8S1K9P6"/>
<dbReference type="Pfam" id="PF07200">
    <property type="entry name" value="Mod_r"/>
    <property type="match status" value="1"/>
</dbReference>
<evidence type="ECO:0000313" key="8">
    <source>
        <dbReference type="EMBL" id="CAD8052410.1"/>
    </source>
</evidence>
<evidence type="ECO:0000256" key="4">
    <source>
        <dbReference type="ARBA" id="ARBA00022753"/>
    </source>
</evidence>
<keyword evidence="6" id="KW-0175">Coiled coil</keyword>